<evidence type="ECO:0000313" key="3">
    <source>
        <dbReference type="Proteomes" id="UP001528411"/>
    </source>
</evidence>
<proteinExistence type="predicted"/>
<accession>A0ABT5FIB7</accession>
<comment type="caution">
    <text evidence="2">The sequence shown here is derived from an EMBL/GenBank/DDBJ whole genome shotgun (WGS) entry which is preliminary data.</text>
</comment>
<sequence>MTKLILTLMVLLFSQYSFSALAPKYQNMKNFDVMIKFIKQHEKVMSTLKTVDFENYSIYFGADCKVTFERKDIPKPSGWAGPADPLVFKASSCRLN</sequence>
<dbReference type="RefSeq" id="WP_272182004.1">
    <property type="nucleotide sequence ID" value="NZ_JAQOMS010000002.1"/>
</dbReference>
<keyword evidence="3" id="KW-1185">Reference proteome</keyword>
<feature type="signal peptide" evidence="1">
    <location>
        <begin position="1"/>
        <end position="19"/>
    </location>
</feature>
<reference evidence="2 3" key="1">
    <citation type="submission" date="2023-01" db="EMBL/GenBank/DDBJ databases">
        <title>Psychrosphaera sp. nov., isolated from marine algae.</title>
        <authorList>
            <person name="Bayburt H."/>
            <person name="Choi B.J."/>
            <person name="Kim J.M."/>
            <person name="Choi D.G."/>
            <person name="Jeon C.O."/>
        </authorList>
    </citation>
    <scope>NUCLEOTIDE SEQUENCE [LARGE SCALE GENOMIC DNA]</scope>
    <source>
        <strain evidence="2 3">G1-22</strain>
    </source>
</reference>
<dbReference type="Proteomes" id="UP001528411">
    <property type="component" value="Unassembled WGS sequence"/>
</dbReference>
<evidence type="ECO:0000256" key="1">
    <source>
        <dbReference type="SAM" id="SignalP"/>
    </source>
</evidence>
<keyword evidence="1" id="KW-0732">Signal</keyword>
<organism evidence="2 3">
    <name type="scientific">Psychrosphaera algicola</name>
    <dbReference type="NCBI Taxonomy" id="3023714"/>
    <lineage>
        <taxon>Bacteria</taxon>
        <taxon>Pseudomonadati</taxon>
        <taxon>Pseudomonadota</taxon>
        <taxon>Gammaproteobacteria</taxon>
        <taxon>Alteromonadales</taxon>
        <taxon>Pseudoalteromonadaceae</taxon>
        <taxon>Psychrosphaera</taxon>
    </lineage>
</organism>
<dbReference type="EMBL" id="JAQOMS010000002">
    <property type="protein sequence ID" value="MDC2890948.1"/>
    <property type="molecule type" value="Genomic_DNA"/>
</dbReference>
<protein>
    <submittedName>
        <fullName evidence="2">Uncharacterized protein</fullName>
    </submittedName>
</protein>
<name>A0ABT5FIB7_9GAMM</name>
<feature type="chain" id="PRO_5046704459" evidence="1">
    <location>
        <begin position="20"/>
        <end position="96"/>
    </location>
</feature>
<gene>
    <name evidence="2" type="ORF">PN838_22225</name>
</gene>
<evidence type="ECO:0000313" key="2">
    <source>
        <dbReference type="EMBL" id="MDC2890948.1"/>
    </source>
</evidence>